<dbReference type="PANTHER" id="PTHR34831:SF1">
    <property type="entry name" value="MIGRATION AND INVASION-INHIBITORY PROTEIN"/>
    <property type="match status" value="1"/>
</dbReference>
<dbReference type="EMBL" id="KQ421507">
    <property type="protein sequence ID" value="KOF77297.1"/>
    <property type="molecule type" value="Genomic_DNA"/>
</dbReference>
<feature type="compositionally biased region" description="Polar residues" evidence="1">
    <location>
        <begin position="257"/>
        <end position="268"/>
    </location>
</feature>
<feature type="region of interest" description="Disordered" evidence="1">
    <location>
        <begin position="255"/>
        <end position="304"/>
    </location>
</feature>
<proteinExistence type="predicted"/>
<evidence type="ECO:0000313" key="2">
    <source>
        <dbReference type="EMBL" id="KOF77297.1"/>
    </source>
</evidence>
<sequence>MDDLMENRKQCQMLLNKLVVAGQKTTDSVQDLYKLIRSNRKKRILAASKANYSTVSSYSHVTEISNIISPGHYGNRPAHKTAANRENISCKKPLCNHLESSPVKVLKSLYDGGNRCFDSSNNYSSSTPVTTGFFDYIHSVGANDDAVHFDDYENANDNVDDATSWDIPEDEINVCERGIRGDIAIGNVDGKLICDDEIDVTDGGDGFLIDYFIGSGDNVDDDDDDDIVTIKFSLEDPRFAQSMPDEPPAIRPYLSNDELNCQTPNATSKAKYHPQTPKSHNRHLQITKDKFLEDSTKEEHEPRSPLRILCSDNWASQWRNSLTIDNDDSDLQLSDNDLSDSSKPEGRSSSHLNASAEENQMKLHNKILDSSQKDAGKKEEVEDPGAVEICQYSSRLNDSGNLKKPSRVSVGTNRHSKVGKENIGKDAPRSAFKSQKEKLLGYDWIAGILDNRQHHSTTHLSNEHFDKLKSFWKESQDRRLTDVNQLENFVDESREPQLIQDILTESKIKSYHINDRLFSEPMKKKSFLTSESSEVNNKRSSAESKPTFTSPRYVRISMPQDLLLTKCQVNKAPRKGTCDTTDTLSLGKHCVMGWNNTQHGKLATASSISIKHASGGRAKEMLTMEEAENLAAGTSSQFQMDSGIQHLRQRPGDRRFFTAASRGKHQNESSMEPQMLFHQSEPANCDAHNQETFSSFLQHVTNTSSTSPVIGHSSRHSSGKTSILSTSELLDSTYSLIKHLDQLKAKYEKKKRIRQQQLQGMIT</sequence>
<evidence type="ECO:0000256" key="1">
    <source>
        <dbReference type="SAM" id="MobiDB-lite"/>
    </source>
</evidence>
<feature type="compositionally biased region" description="Basic and acidic residues" evidence="1">
    <location>
        <begin position="286"/>
        <end position="304"/>
    </location>
</feature>
<gene>
    <name evidence="2" type="ORF">OCBIM_22032268mg</name>
</gene>
<name>A0A0L8GJW1_OCTBM</name>
<dbReference type="OrthoDB" id="10002384at2759"/>
<dbReference type="InterPro" id="IPR031466">
    <property type="entry name" value="MIIP"/>
</dbReference>
<feature type="region of interest" description="Disordered" evidence="1">
    <location>
        <begin position="529"/>
        <end position="548"/>
    </location>
</feature>
<dbReference type="Pfam" id="PF15734">
    <property type="entry name" value="MIIP"/>
    <property type="match status" value="1"/>
</dbReference>
<dbReference type="PANTHER" id="PTHR34831">
    <property type="entry name" value="MIGRATION AND INVASION-INHIBITORY PROTEIN"/>
    <property type="match status" value="1"/>
</dbReference>
<protein>
    <submittedName>
        <fullName evidence="2">Uncharacterized protein</fullName>
    </submittedName>
</protein>
<dbReference type="GO" id="GO:0030336">
    <property type="term" value="P:negative regulation of cell migration"/>
    <property type="evidence" value="ECO:0007669"/>
    <property type="project" value="InterPro"/>
</dbReference>
<dbReference type="GO" id="GO:0010972">
    <property type="term" value="P:negative regulation of G2/M transition of mitotic cell cycle"/>
    <property type="evidence" value="ECO:0007669"/>
    <property type="project" value="InterPro"/>
</dbReference>
<accession>A0A0L8GJW1</accession>
<feature type="region of interest" description="Disordered" evidence="1">
    <location>
        <begin position="325"/>
        <end position="352"/>
    </location>
</feature>
<dbReference type="KEGG" id="obi:106876358"/>
<organism evidence="2">
    <name type="scientific">Octopus bimaculoides</name>
    <name type="common">California two-spotted octopus</name>
    <dbReference type="NCBI Taxonomy" id="37653"/>
    <lineage>
        <taxon>Eukaryota</taxon>
        <taxon>Metazoa</taxon>
        <taxon>Spiralia</taxon>
        <taxon>Lophotrochozoa</taxon>
        <taxon>Mollusca</taxon>
        <taxon>Cephalopoda</taxon>
        <taxon>Coleoidea</taxon>
        <taxon>Octopodiformes</taxon>
        <taxon>Octopoda</taxon>
        <taxon>Incirrata</taxon>
        <taxon>Octopodidae</taxon>
        <taxon>Octopus</taxon>
    </lineage>
</organism>
<dbReference type="AlphaFoldDB" id="A0A0L8GJW1"/>
<reference evidence="2" key="1">
    <citation type="submission" date="2015-07" db="EMBL/GenBank/DDBJ databases">
        <title>MeaNS - Measles Nucleotide Surveillance Program.</title>
        <authorList>
            <person name="Tran T."/>
            <person name="Druce J."/>
        </authorList>
    </citation>
    <scope>NUCLEOTIDE SEQUENCE</scope>
    <source>
        <strain evidence="2">UCB-OBI-ISO-001</strain>
        <tissue evidence="2">Gonad</tissue>
    </source>
</reference>